<dbReference type="AlphaFoldDB" id="A0A665UNG9"/>
<organism evidence="1 2">
    <name type="scientific">Echeneis naucrates</name>
    <name type="common">Live sharksucker</name>
    <dbReference type="NCBI Taxonomy" id="173247"/>
    <lineage>
        <taxon>Eukaryota</taxon>
        <taxon>Metazoa</taxon>
        <taxon>Chordata</taxon>
        <taxon>Craniata</taxon>
        <taxon>Vertebrata</taxon>
        <taxon>Euteleostomi</taxon>
        <taxon>Actinopterygii</taxon>
        <taxon>Neopterygii</taxon>
        <taxon>Teleostei</taxon>
        <taxon>Neoteleostei</taxon>
        <taxon>Acanthomorphata</taxon>
        <taxon>Carangaria</taxon>
        <taxon>Carangiformes</taxon>
        <taxon>Echeneidae</taxon>
        <taxon>Echeneis</taxon>
    </lineage>
</organism>
<name>A0A665UNG9_ECHNA</name>
<dbReference type="Ensembl" id="ENSENLT00000021508.1">
    <property type="protein sequence ID" value="ENSENLP00000020774.1"/>
    <property type="gene ID" value="ENSENLG00000009476.1"/>
</dbReference>
<accession>A0A665UNG9</accession>
<dbReference type="InParanoid" id="A0A665UNG9"/>
<reference evidence="1" key="1">
    <citation type="submission" date="2021-04" db="EMBL/GenBank/DDBJ databases">
        <authorList>
            <consortium name="Wellcome Sanger Institute Data Sharing"/>
        </authorList>
    </citation>
    <scope>NUCLEOTIDE SEQUENCE [LARGE SCALE GENOMIC DNA]</scope>
</reference>
<reference evidence="1" key="2">
    <citation type="submission" date="2025-08" db="UniProtKB">
        <authorList>
            <consortium name="Ensembl"/>
        </authorList>
    </citation>
    <scope>IDENTIFICATION</scope>
</reference>
<protein>
    <submittedName>
        <fullName evidence="1">Uncharacterized protein</fullName>
    </submittedName>
</protein>
<sequence length="129" mass="14018">MIRHGVCTARQSATLSLTCQLKCNLSSHLISWVPNITMGKTIRIKYFHNYKNSGYYTLSPKSDSDSGTLSTTVRTMETVAESGGCPLSLTNMTSLCLVASFSTNRRIVLISPVYSATLNSPGSVACTNW</sequence>
<proteinExistence type="predicted"/>
<dbReference type="Proteomes" id="UP000472264">
    <property type="component" value="Chromosome 10"/>
</dbReference>
<evidence type="ECO:0000313" key="2">
    <source>
        <dbReference type="Proteomes" id="UP000472264"/>
    </source>
</evidence>
<reference evidence="1" key="3">
    <citation type="submission" date="2025-09" db="UniProtKB">
        <authorList>
            <consortium name="Ensembl"/>
        </authorList>
    </citation>
    <scope>IDENTIFICATION</scope>
</reference>
<keyword evidence="2" id="KW-1185">Reference proteome</keyword>
<evidence type="ECO:0000313" key="1">
    <source>
        <dbReference type="Ensembl" id="ENSENLP00000020774.1"/>
    </source>
</evidence>